<evidence type="ECO:0000313" key="3">
    <source>
        <dbReference type="Proteomes" id="UP000029391"/>
    </source>
</evidence>
<name>A0A091BD71_9GAMM</name>
<reference evidence="2 3" key="1">
    <citation type="submission" date="2013-09" db="EMBL/GenBank/DDBJ databases">
        <title>Genome sequencing of Arenimonas composti.</title>
        <authorList>
            <person name="Chen F."/>
            <person name="Wang G."/>
        </authorList>
    </citation>
    <scope>NUCLEOTIDE SEQUENCE [LARGE SCALE GENOMIC DNA]</scope>
    <source>
        <strain evidence="2 3">TR7-09</strain>
    </source>
</reference>
<feature type="signal peptide" evidence="1">
    <location>
        <begin position="1"/>
        <end position="31"/>
    </location>
</feature>
<dbReference type="STRING" id="1121013.GCA_000426365_02220"/>
<gene>
    <name evidence="2" type="ORF">P873_05565</name>
</gene>
<keyword evidence="3" id="KW-1185">Reference proteome</keyword>
<dbReference type="RefSeq" id="WP_026817194.1">
    <property type="nucleotide sequence ID" value="NZ_AUFF01000006.1"/>
</dbReference>
<organism evidence="2 3">
    <name type="scientific">Arenimonas composti TR7-09 = DSM 18010</name>
    <dbReference type="NCBI Taxonomy" id="1121013"/>
    <lineage>
        <taxon>Bacteria</taxon>
        <taxon>Pseudomonadati</taxon>
        <taxon>Pseudomonadota</taxon>
        <taxon>Gammaproteobacteria</taxon>
        <taxon>Lysobacterales</taxon>
        <taxon>Lysobacteraceae</taxon>
        <taxon>Arenimonas</taxon>
    </lineage>
</organism>
<dbReference type="Proteomes" id="UP000029391">
    <property type="component" value="Unassembled WGS sequence"/>
</dbReference>
<protein>
    <submittedName>
        <fullName evidence="2">Uncharacterized protein</fullName>
    </submittedName>
</protein>
<dbReference type="EMBL" id="AWXU01000017">
    <property type="protein sequence ID" value="KFN50628.1"/>
    <property type="molecule type" value="Genomic_DNA"/>
</dbReference>
<comment type="caution">
    <text evidence="2">The sequence shown here is derived from an EMBL/GenBank/DDBJ whole genome shotgun (WGS) entry which is preliminary data.</text>
</comment>
<accession>A0A091BD71</accession>
<evidence type="ECO:0000313" key="2">
    <source>
        <dbReference type="EMBL" id="KFN50628.1"/>
    </source>
</evidence>
<evidence type="ECO:0000256" key="1">
    <source>
        <dbReference type="SAM" id="SignalP"/>
    </source>
</evidence>
<proteinExistence type="predicted"/>
<dbReference type="AlphaFoldDB" id="A0A091BD71"/>
<keyword evidence="1" id="KW-0732">Signal</keyword>
<feature type="chain" id="PRO_5001869631" evidence="1">
    <location>
        <begin position="32"/>
        <end position="108"/>
    </location>
</feature>
<sequence length="108" mass="10388">MTANLHTHLHRSLFALPLLAVGLLATLSTEAAPVSAAALAAPPAMVIVASGTGTVIALAQPEAGGGDKAGFTAPGNCAAATAPVGAAALARIPGDLGPIAVRIRCASM</sequence>